<comment type="caution">
    <text evidence="1">The sequence shown here is derived from an EMBL/GenBank/DDBJ whole genome shotgun (WGS) entry which is preliminary data.</text>
</comment>
<evidence type="ECO:0000313" key="1">
    <source>
        <dbReference type="EMBL" id="TRM62848.1"/>
    </source>
</evidence>
<protein>
    <submittedName>
        <fullName evidence="1">Uncharacterized protein</fullName>
    </submittedName>
</protein>
<proteinExistence type="predicted"/>
<organism evidence="1 2">
    <name type="scientific">Schizophyllum amplum</name>
    <dbReference type="NCBI Taxonomy" id="97359"/>
    <lineage>
        <taxon>Eukaryota</taxon>
        <taxon>Fungi</taxon>
        <taxon>Dikarya</taxon>
        <taxon>Basidiomycota</taxon>
        <taxon>Agaricomycotina</taxon>
        <taxon>Agaricomycetes</taxon>
        <taxon>Agaricomycetidae</taxon>
        <taxon>Agaricales</taxon>
        <taxon>Schizophyllaceae</taxon>
        <taxon>Schizophyllum</taxon>
    </lineage>
</organism>
<evidence type="ECO:0000313" key="2">
    <source>
        <dbReference type="Proteomes" id="UP000320762"/>
    </source>
</evidence>
<gene>
    <name evidence="1" type="ORF">BD626DRAFT_496682</name>
</gene>
<accession>A0A550CDG9</accession>
<dbReference type="EMBL" id="VDMD01000011">
    <property type="protein sequence ID" value="TRM62848.1"/>
    <property type="molecule type" value="Genomic_DNA"/>
</dbReference>
<name>A0A550CDG9_9AGAR</name>
<keyword evidence="2" id="KW-1185">Reference proteome</keyword>
<sequence>MSSAWATVLCCLLVVVRYRATHRSRPPLPLSSTPSSPIVVVYIVLYQSLTYHGPTLSFRLSSVLATLWRSDLRSGGSRLVLRFW</sequence>
<dbReference type="Proteomes" id="UP000320762">
    <property type="component" value="Unassembled WGS sequence"/>
</dbReference>
<reference evidence="1 2" key="1">
    <citation type="journal article" date="2019" name="New Phytol.">
        <title>Comparative genomics reveals unique wood-decay strategies and fruiting body development in the Schizophyllaceae.</title>
        <authorList>
            <person name="Almasi E."/>
            <person name="Sahu N."/>
            <person name="Krizsan K."/>
            <person name="Balint B."/>
            <person name="Kovacs G.M."/>
            <person name="Kiss B."/>
            <person name="Cseklye J."/>
            <person name="Drula E."/>
            <person name="Henrissat B."/>
            <person name="Nagy I."/>
            <person name="Chovatia M."/>
            <person name="Adam C."/>
            <person name="LaButti K."/>
            <person name="Lipzen A."/>
            <person name="Riley R."/>
            <person name="Grigoriev I.V."/>
            <person name="Nagy L.G."/>
        </authorList>
    </citation>
    <scope>NUCLEOTIDE SEQUENCE [LARGE SCALE GENOMIC DNA]</scope>
    <source>
        <strain evidence="1 2">NL-1724</strain>
    </source>
</reference>
<dbReference type="AlphaFoldDB" id="A0A550CDG9"/>